<dbReference type="GO" id="GO:0016787">
    <property type="term" value="F:hydrolase activity"/>
    <property type="evidence" value="ECO:0007669"/>
    <property type="project" value="UniProtKB-KW"/>
</dbReference>
<sequence length="269" mass="28596">MSTKRSDTITWLDVNSWQFNLAGRSLLVDPWLIGDLVFNNAGWLIRGIRPRPIPIPQQVDLLLLSQGLADHAHPETLAALDKSIPVVASAAAAKVAKEKGFTDVINLPPGQSHRLGDDLLIEALPGAPIGPLTQENAYIITVLDTGLRLYYEPHGYPDVALATRPPVDVAITPLVSLTLPVLGPVIRGGEGALELAQKAKPQWLLPTADGGDVGYEGLLAKFLTASGGADVVRSQLANANLSTEVKTLRPMEALTLDLKPQTPAAAETV</sequence>
<keyword evidence="2" id="KW-1185">Reference proteome</keyword>
<dbReference type="PANTHER" id="PTHR36142:SF2">
    <property type="entry name" value="METALLO-HYDROLASE_OXIDOREDUCTASE SUPERFAMILY PROTEIN"/>
    <property type="match status" value="1"/>
</dbReference>
<organism evidence="1 2">
    <name type="scientific">Adonisia turfae CCMR0081</name>
    <dbReference type="NCBI Taxonomy" id="2292702"/>
    <lineage>
        <taxon>Bacteria</taxon>
        <taxon>Bacillati</taxon>
        <taxon>Cyanobacteriota</taxon>
        <taxon>Adonisia</taxon>
        <taxon>Adonisia turfae</taxon>
    </lineage>
</organism>
<dbReference type="PANTHER" id="PTHR36142">
    <property type="entry name" value="METALLO-HYDROLASE/OXIDOREDUCTASE SUPERFAMILY PROTEIN"/>
    <property type="match status" value="1"/>
</dbReference>
<dbReference type="Proteomes" id="UP000481033">
    <property type="component" value="Unassembled WGS sequence"/>
</dbReference>
<dbReference type="Gene3D" id="3.60.15.10">
    <property type="entry name" value="Ribonuclease Z/Hydroxyacylglutathione hydrolase-like"/>
    <property type="match status" value="1"/>
</dbReference>
<dbReference type="InterPro" id="IPR036866">
    <property type="entry name" value="RibonucZ/Hydroxyglut_hydro"/>
</dbReference>
<dbReference type="EMBL" id="QXHD01000004">
    <property type="protein sequence ID" value="NEZ60037.1"/>
    <property type="molecule type" value="Genomic_DNA"/>
</dbReference>
<proteinExistence type="predicted"/>
<accession>A0A6M0RUW1</accession>
<keyword evidence="1" id="KW-0378">Hydrolase</keyword>
<protein>
    <submittedName>
        <fullName evidence="1">MBL fold metallo-hydrolase</fullName>
    </submittedName>
</protein>
<dbReference type="SUPFAM" id="SSF56281">
    <property type="entry name" value="Metallo-hydrolase/oxidoreductase"/>
    <property type="match status" value="1"/>
</dbReference>
<dbReference type="AlphaFoldDB" id="A0A6M0RUW1"/>
<dbReference type="RefSeq" id="WP_163660876.1">
    <property type="nucleotide sequence ID" value="NZ_QXHD01000004.1"/>
</dbReference>
<gene>
    <name evidence="1" type="ORF">DXZ20_31220</name>
</gene>
<comment type="caution">
    <text evidence="1">The sequence shown here is derived from an EMBL/GenBank/DDBJ whole genome shotgun (WGS) entry which is preliminary data.</text>
</comment>
<name>A0A6M0RUW1_9CYAN</name>
<evidence type="ECO:0000313" key="2">
    <source>
        <dbReference type="Proteomes" id="UP000481033"/>
    </source>
</evidence>
<evidence type="ECO:0000313" key="1">
    <source>
        <dbReference type="EMBL" id="NEZ60037.1"/>
    </source>
</evidence>
<dbReference type="Pfam" id="PF13483">
    <property type="entry name" value="Lactamase_B_3"/>
    <property type="match status" value="1"/>
</dbReference>
<reference evidence="1 2" key="1">
    <citation type="journal article" date="2020" name="Microb. Ecol.">
        <title>Ecogenomics of the Marine Benthic Filamentous Cyanobacterium Adonisia.</title>
        <authorList>
            <person name="Walter J.M."/>
            <person name="Coutinho F.H."/>
            <person name="Leomil L."/>
            <person name="Hargreaves P.I."/>
            <person name="Campeao M.E."/>
            <person name="Vieira V.V."/>
            <person name="Silva B.S."/>
            <person name="Fistarol G.O."/>
            <person name="Salomon P.S."/>
            <person name="Sawabe T."/>
            <person name="Mino S."/>
            <person name="Hosokawa M."/>
            <person name="Miyashita H."/>
            <person name="Maruyama F."/>
            <person name="van Verk M.C."/>
            <person name="Dutilh B.E."/>
            <person name="Thompson C.C."/>
            <person name="Thompson F.L."/>
        </authorList>
    </citation>
    <scope>NUCLEOTIDE SEQUENCE [LARGE SCALE GENOMIC DNA]</scope>
    <source>
        <strain evidence="1 2">CCMR0081</strain>
    </source>
</reference>